<dbReference type="PANTHER" id="PTHR47978">
    <property type="match status" value="1"/>
</dbReference>
<dbReference type="PROSITE" id="PS51421">
    <property type="entry name" value="RAS"/>
    <property type="match status" value="1"/>
</dbReference>
<dbReference type="InterPro" id="IPR027417">
    <property type="entry name" value="P-loop_NTPase"/>
</dbReference>
<keyword evidence="1" id="KW-0547">Nucleotide-binding</keyword>
<dbReference type="GO" id="GO:0003924">
    <property type="term" value="F:GTPase activity"/>
    <property type="evidence" value="ECO:0007669"/>
    <property type="project" value="InterPro"/>
</dbReference>
<reference evidence="3" key="1">
    <citation type="journal article" date="2015" name="Nature">
        <title>Complex archaea that bridge the gap between prokaryotes and eukaryotes.</title>
        <authorList>
            <person name="Spang A."/>
            <person name="Saw J.H."/>
            <person name="Jorgensen S.L."/>
            <person name="Zaremba-Niedzwiedzka K."/>
            <person name="Martijn J."/>
            <person name="Lind A.E."/>
            <person name="van Eijk R."/>
            <person name="Schleper C."/>
            <person name="Guy L."/>
            <person name="Ettema T.J."/>
        </authorList>
    </citation>
    <scope>NUCLEOTIDE SEQUENCE</scope>
</reference>
<accession>A0A0F9U7S0</accession>
<keyword evidence="2" id="KW-1133">Transmembrane helix</keyword>
<dbReference type="Pfam" id="PF00071">
    <property type="entry name" value="Ras"/>
    <property type="match status" value="1"/>
</dbReference>
<dbReference type="GO" id="GO:0005525">
    <property type="term" value="F:GTP binding"/>
    <property type="evidence" value="ECO:0007669"/>
    <property type="project" value="InterPro"/>
</dbReference>
<evidence type="ECO:0000256" key="2">
    <source>
        <dbReference type="SAM" id="Phobius"/>
    </source>
</evidence>
<dbReference type="SMART" id="SM00175">
    <property type="entry name" value="RAB"/>
    <property type="match status" value="1"/>
</dbReference>
<dbReference type="Gene3D" id="3.40.50.300">
    <property type="entry name" value="P-loop containing nucleotide triphosphate hydrolases"/>
    <property type="match status" value="1"/>
</dbReference>
<feature type="transmembrane region" description="Helical" evidence="2">
    <location>
        <begin position="243"/>
        <end position="261"/>
    </location>
</feature>
<dbReference type="SUPFAM" id="SSF52540">
    <property type="entry name" value="P-loop containing nucleoside triphosphate hydrolases"/>
    <property type="match status" value="1"/>
</dbReference>
<protein>
    <recommendedName>
        <fullName evidence="4">GTP-binding protein</fullName>
    </recommendedName>
</protein>
<dbReference type="SMART" id="SM00173">
    <property type="entry name" value="RAS"/>
    <property type="match status" value="1"/>
</dbReference>
<dbReference type="InterPro" id="IPR001806">
    <property type="entry name" value="Small_GTPase"/>
</dbReference>
<comment type="caution">
    <text evidence="3">The sequence shown here is derived from an EMBL/GenBank/DDBJ whole genome shotgun (WGS) entry which is preliminary data.</text>
</comment>
<name>A0A0F9U7S0_9ZZZZ</name>
<feature type="transmembrane region" description="Helical" evidence="2">
    <location>
        <begin position="281"/>
        <end position="301"/>
    </location>
</feature>
<gene>
    <name evidence="3" type="ORF">LCGC14_0563720</name>
</gene>
<proteinExistence type="predicted"/>
<dbReference type="PROSITE" id="PS51419">
    <property type="entry name" value="RAB"/>
    <property type="match status" value="1"/>
</dbReference>
<dbReference type="AlphaFoldDB" id="A0A0F9U7S0"/>
<dbReference type="CDD" id="cd00154">
    <property type="entry name" value="Rab"/>
    <property type="match status" value="1"/>
</dbReference>
<dbReference type="PRINTS" id="PR00449">
    <property type="entry name" value="RASTRNSFRMNG"/>
</dbReference>
<keyword evidence="2" id="KW-0812">Transmembrane</keyword>
<evidence type="ECO:0000313" key="3">
    <source>
        <dbReference type="EMBL" id="KKN57291.1"/>
    </source>
</evidence>
<evidence type="ECO:0000256" key="1">
    <source>
        <dbReference type="ARBA" id="ARBA00022741"/>
    </source>
</evidence>
<sequence length="306" mass="35098">MSNETDNPLLFKITILGDEGIGKDKIINFFTSKQFQKEKNSESGDNVYKGNITIDTEKGKQECIIWIRNLREKRYYKASHSQYLKESHGIILFFDLTNQHSFNNLLEWIDNIKDEIESKIPILLVGNTEKSKEFVVSPTEINSFIRKFNLYYLETSLTSKEGVFDSFYCITSLSLGIDVNSELFLTKDIVYYPSSSLAESIPTTKILSSQDLSNLGHKAIFDKIEKLNEKIKRSMQIEVPRKLILIEIILSIVTLVLFLIQDVLYRSLPIGSIRDLIVDPILFIAVGGQIVFVVLIIVSYIKRHNI</sequence>
<evidence type="ECO:0008006" key="4">
    <source>
        <dbReference type="Google" id="ProtNLM"/>
    </source>
</evidence>
<dbReference type="EMBL" id="LAZR01000810">
    <property type="protein sequence ID" value="KKN57291.1"/>
    <property type="molecule type" value="Genomic_DNA"/>
</dbReference>
<keyword evidence="2" id="KW-0472">Membrane</keyword>
<organism evidence="3">
    <name type="scientific">marine sediment metagenome</name>
    <dbReference type="NCBI Taxonomy" id="412755"/>
    <lineage>
        <taxon>unclassified sequences</taxon>
        <taxon>metagenomes</taxon>
        <taxon>ecological metagenomes</taxon>
    </lineage>
</organism>